<dbReference type="GO" id="GO:0008270">
    <property type="term" value="F:zinc ion binding"/>
    <property type="evidence" value="ECO:0007669"/>
    <property type="project" value="InterPro"/>
</dbReference>
<evidence type="ECO:0000256" key="4">
    <source>
        <dbReference type="ARBA" id="ARBA00023027"/>
    </source>
</evidence>
<dbReference type="Gene3D" id="3.90.180.10">
    <property type="entry name" value="Medium-chain alcohol dehydrogenases, catalytic domain"/>
    <property type="match status" value="1"/>
</dbReference>
<dbReference type="GO" id="GO:0046294">
    <property type="term" value="P:formaldehyde catabolic process"/>
    <property type="evidence" value="ECO:0007669"/>
    <property type="project" value="TreeGrafter"/>
</dbReference>
<dbReference type="Pfam" id="PF08240">
    <property type="entry name" value="ADH_N"/>
    <property type="match status" value="1"/>
</dbReference>
<dbReference type="Pfam" id="PF00107">
    <property type="entry name" value="ADH_zinc_N"/>
    <property type="match status" value="1"/>
</dbReference>
<accession>A0AA38XL35</accession>
<comment type="caution">
    <text evidence="7">The sequence shown here is derived from an EMBL/GenBank/DDBJ whole genome shotgun (WGS) entry which is preliminary data.</text>
</comment>
<evidence type="ECO:0000256" key="5">
    <source>
        <dbReference type="RuleBase" id="RU361277"/>
    </source>
</evidence>
<evidence type="ECO:0000256" key="2">
    <source>
        <dbReference type="ARBA" id="ARBA00022833"/>
    </source>
</evidence>
<dbReference type="Gene3D" id="3.40.50.720">
    <property type="entry name" value="NAD(P)-binding Rossmann-like Domain"/>
    <property type="match status" value="1"/>
</dbReference>
<keyword evidence="4" id="KW-0520">NAD</keyword>
<dbReference type="SUPFAM" id="SSF51735">
    <property type="entry name" value="NAD(P)-binding Rossmann-fold domains"/>
    <property type="match status" value="1"/>
</dbReference>
<protein>
    <recommendedName>
        <fullName evidence="6">Enoyl reductase (ER) domain-containing protein</fullName>
    </recommendedName>
</protein>
<dbReference type="SUPFAM" id="SSF50129">
    <property type="entry name" value="GroES-like"/>
    <property type="match status" value="1"/>
</dbReference>
<dbReference type="Proteomes" id="UP001172673">
    <property type="component" value="Unassembled WGS sequence"/>
</dbReference>
<dbReference type="InterPro" id="IPR013149">
    <property type="entry name" value="ADH-like_C"/>
</dbReference>
<evidence type="ECO:0000256" key="1">
    <source>
        <dbReference type="ARBA" id="ARBA00022723"/>
    </source>
</evidence>
<dbReference type="CDD" id="cd08278">
    <property type="entry name" value="benzyl_alcohol_DH"/>
    <property type="match status" value="1"/>
</dbReference>
<keyword evidence="1 5" id="KW-0479">Metal-binding</keyword>
<dbReference type="GO" id="GO:0005829">
    <property type="term" value="C:cytosol"/>
    <property type="evidence" value="ECO:0007669"/>
    <property type="project" value="TreeGrafter"/>
</dbReference>
<dbReference type="InterPro" id="IPR036291">
    <property type="entry name" value="NAD(P)-bd_dom_sf"/>
</dbReference>
<comment type="cofactor">
    <cofactor evidence="5">
        <name>Zn(2+)</name>
        <dbReference type="ChEBI" id="CHEBI:29105"/>
    </cofactor>
</comment>
<evidence type="ECO:0000256" key="3">
    <source>
        <dbReference type="ARBA" id="ARBA00023002"/>
    </source>
</evidence>
<dbReference type="PANTHER" id="PTHR43880">
    <property type="entry name" value="ALCOHOL DEHYDROGENASE"/>
    <property type="match status" value="1"/>
</dbReference>
<dbReference type="InterPro" id="IPR020843">
    <property type="entry name" value="ER"/>
</dbReference>
<comment type="similarity">
    <text evidence="5">Belongs to the zinc-containing alcohol dehydrogenase family.</text>
</comment>
<dbReference type="InterPro" id="IPR002328">
    <property type="entry name" value="ADH_Zn_CS"/>
</dbReference>
<dbReference type="GO" id="GO:0051903">
    <property type="term" value="F:S-(hydroxymethyl)glutathione dehydrogenase [NAD(P)+] activity"/>
    <property type="evidence" value="ECO:0007669"/>
    <property type="project" value="TreeGrafter"/>
</dbReference>
<dbReference type="InterPro" id="IPR013154">
    <property type="entry name" value="ADH-like_N"/>
</dbReference>
<sequence length="370" mass="39720">MLTETVALVAEKLNGPFKFQTVLIDEPRADEAWVEIQAVGICHAELSCLNGTIPVKFPNVFGHEGAGVVRKIGRDVQGFQPGDKVLTSYNHCGSCIQCRSRHPAYCMTMFQQNFGGTRGDGSVPMRTSDGSTLYSNYFGQSAFSRLAVVNVRSMVKVPSQTTLEVMAPLGCGMQTGAGAIFNTLNVPEGATVAIFGIGAVGASSIMAAKIRKASIIIAVDVIESRLNKAKTLGATHSFLSSFEVVDQIRATCQPNDGVEYAVDASGVTSVIEQMVDSLATRGRATSIGVPGPGKRAGVEVVAHVNKGREYVGCNQGDCIAREIIPYLIEQHSLGNYPFDELIKQYDIKDFETALEDMKSGVTIKPVLKWM</sequence>
<keyword evidence="3" id="KW-0560">Oxidoreductase</keyword>
<dbReference type="EMBL" id="JAPDRK010000002">
    <property type="protein sequence ID" value="KAJ9615421.1"/>
    <property type="molecule type" value="Genomic_DNA"/>
</dbReference>
<feature type="domain" description="Enoyl reductase (ER)" evidence="6">
    <location>
        <begin position="12"/>
        <end position="367"/>
    </location>
</feature>
<evidence type="ECO:0000259" key="6">
    <source>
        <dbReference type="SMART" id="SM00829"/>
    </source>
</evidence>
<dbReference type="SMART" id="SM00829">
    <property type="entry name" value="PKS_ER"/>
    <property type="match status" value="1"/>
</dbReference>
<dbReference type="AlphaFoldDB" id="A0AA38XL35"/>
<keyword evidence="8" id="KW-1185">Reference proteome</keyword>
<reference evidence="7" key="1">
    <citation type="submission" date="2022-10" db="EMBL/GenBank/DDBJ databases">
        <title>Culturing micro-colonial fungi from biological soil crusts in the Mojave desert and describing Neophaeococcomyces mojavensis, and introducing the new genera and species Taxawa tesnikishii.</title>
        <authorList>
            <person name="Kurbessoian T."/>
            <person name="Stajich J.E."/>
        </authorList>
    </citation>
    <scope>NUCLEOTIDE SEQUENCE</scope>
    <source>
        <strain evidence="7">TK_41</strain>
    </source>
</reference>
<evidence type="ECO:0000313" key="8">
    <source>
        <dbReference type="Proteomes" id="UP001172673"/>
    </source>
</evidence>
<name>A0AA38XL35_9EURO</name>
<dbReference type="InterPro" id="IPR011032">
    <property type="entry name" value="GroES-like_sf"/>
</dbReference>
<proteinExistence type="inferred from homology"/>
<dbReference type="PROSITE" id="PS00059">
    <property type="entry name" value="ADH_ZINC"/>
    <property type="match status" value="1"/>
</dbReference>
<dbReference type="PANTHER" id="PTHR43880:SF12">
    <property type="entry name" value="ALCOHOL DEHYDROGENASE CLASS-3"/>
    <property type="match status" value="1"/>
</dbReference>
<evidence type="ECO:0000313" key="7">
    <source>
        <dbReference type="EMBL" id="KAJ9615421.1"/>
    </source>
</evidence>
<keyword evidence="2 5" id="KW-0862">Zinc</keyword>
<gene>
    <name evidence="7" type="ORF">H2200_001496</name>
</gene>
<organism evidence="7 8">
    <name type="scientific">Cladophialophora chaetospira</name>
    <dbReference type="NCBI Taxonomy" id="386627"/>
    <lineage>
        <taxon>Eukaryota</taxon>
        <taxon>Fungi</taxon>
        <taxon>Dikarya</taxon>
        <taxon>Ascomycota</taxon>
        <taxon>Pezizomycotina</taxon>
        <taxon>Eurotiomycetes</taxon>
        <taxon>Chaetothyriomycetidae</taxon>
        <taxon>Chaetothyriales</taxon>
        <taxon>Herpotrichiellaceae</taxon>
        <taxon>Cladophialophora</taxon>
    </lineage>
</organism>